<dbReference type="EMBL" id="MEHK01000001">
    <property type="protein sequence ID" value="OEJ30023.1"/>
    <property type="molecule type" value="Genomic_DNA"/>
</dbReference>
<keyword evidence="2" id="KW-1185">Reference proteome</keyword>
<evidence type="ECO:0000313" key="2">
    <source>
        <dbReference type="Proteomes" id="UP000095705"/>
    </source>
</evidence>
<dbReference type="Proteomes" id="UP000095705">
    <property type="component" value="Unassembled WGS sequence"/>
</dbReference>
<reference evidence="1 2" key="1">
    <citation type="submission" date="2016-08" db="EMBL/GenBank/DDBJ databases">
        <title>The complete genome of Streptomyces subrutilus 10-1-1.</title>
        <authorList>
            <person name="Chen X."/>
        </authorList>
    </citation>
    <scope>NUCLEOTIDE SEQUENCE [LARGE SCALE GENOMIC DNA]</scope>
    <source>
        <strain evidence="1 2">10-1-1</strain>
    </source>
</reference>
<name>A0A1E5PKP5_9ACTN</name>
<comment type="caution">
    <text evidence="1">The sequence shown here is derived from an EMBL/GenBank/DDBJ whole genome shotgun (WGS) entry which is preliminary data.</text>
</comment>
<dbReference type="AlphaFoldDB" id="A0A1E5PKP5"/>
<accession>A0A1E5PKP5</accession>
<organism evidence="1 2">
    <name type="scientific">Streptomyces subrutilus</name>
    <dbReference type="NCBI Taxonomy" id="36818"/>
    <lineage>
        <taxon>Bacteria</taxon>
        <taxon>Bacillati</taxon>
        <taxon>Actinomycetota</taxon>
        <taxon>Actinomycetes</taxon>
        <taxon>Kitasatosporales</taxon>
        <taxon>Streptomycetaceae</taxon>
        <taxon>Streptomyces</taxon>
    </lineage>
</organism>
<gene>
    <name evidence="1" type="ORF">BGK67_00235</name>
</gene>
<sequence length="133" mass="14315">MEQGWQELLQQHPGRGRVLEFVVAEPEDLVAPEFQVAVGGHRLRVLGAVGALTSVAGVVLGPVDFEHDALPVREQEKEVHAGAQQGLGAPFADGLMALVCLGGYVEFSDVHPDQVAALGRRRDLPVLLDRHMP</sequence>
<evidence type="ECO:0000313" key="1">
    <source>
        <dbReference type="EMBL" id="OEJ30023.1"/>
    </source>
</evidence>
<protein>
    <submittedName>
        <fullName evidence="1">Uncharacterized protein</fullName>
    </submittedName>
</protein>
<proteinExistence type="predicted"/>